<evidence type="ECO:0000313" key="3">
    <source>
        <dbReference type="Proteomes" id="UP000249375"/>
    </source>
</evidence>
<evidence type="ECO:0000313" key="2">
    <source>
        <dbReference type="EMBL" id="QFQ12966.1"/>
    </source>
</evidence>
<dbReference type="SUPFAM" id="SSF69118">
    <property type="entry name" value="AhpD-like"/>
    <property type="match status" value="1"/>
</dbReference>
<dbReference type="InterPro" id="IPR003779">
    <property type="entry name" value="CMD-like"/>
</dbReference>
<dbReference type="OrthoDB" id="9805123at2"/>
<evidence type="ECO:0000259" key="1">
    <source>
        <dbReference type="Pfam" id="PF02627"/>
    </source>
</evidence>
<protein>
    <submittedName>
        <fullName evidence="2">4-carboxymuconolactone decarboxylase</fullName>
    </submittedName>
</protein>
<dbReference type="Proteomes" id="UP000249375">
    <property type="component" value="Chromosome"/>
</dbReference>
<organism evidence="2 3">
    <name type="scientific">Pseudoprevotella muciniphila</name>
    <dbReference type="NCBI Taxonomy" id="2133944"/>
    <lineage>
        <taxon>Bacteria</taxon>
        <taxon>Pseudomonadati</taxon>
        <taxon>Bacteroidota</taxon>
        <taxon>Bacteroidia</taxon>
        <taxon>Bacteroidales</taxon>
        <taxon>Prevotellaceae</taxon>
        <taxon>Pseudoprevotella</taxon>
    </lineage>
</organism>
<proteinExistence type="predicted"/>
<dbReference type="PANTHER" id="PTHR33570:SF2">
    <property type="entry name" value="CARBOXYMUCONOLACTONE DECARBOXYLASE-LIKE DOMAIN-CONTAINING PROTEIN"/>
    <property type="match status" value="1"/>
</dbReference>
<accession>A0A5P8E7N9</accession>
<dbReference type="Gene3D" id="1.20.1290.10">
    <property type="entry name" value="AhpD-like"/>
    <property type="match status" value="1"/>
</dbReference>
<dbReference type="InterPro" id="IPR029032">
    <property type="entry name" value="AhpD-like"/>
</dbReference>
<dbReference type="GO" id="GO:0051920">
    <property type="term" value="F:peroxiredoxin activity"/>
    <property type="evidence" value="ECO:0007669"/>
    <property type="project" value="InterPro"/>
</dbReference>
<keyword evidence="3" id="KW-1185">Reference proteome</keyword>
<dbReference type="KEGG" id="alq:C7Y71_008010"/>
<dbReference type="PANTHER" id="PTHR33570">
    <property type="entry name" value="4-CARBOXYMUCONOLACTONE DECARBOXYLASE FAMILY PROTEIN"/>
    <property type="match status" value="1"/>
</dbReference>
<name>A0A5P8E7N9_9BACT</name>
<dbReference type="Pfam" id="PF02627">
    <property type="entry name" value="CMD"/>
    <property type="match status" value="2"/>
</dbReference>
<feature type="domain" description="Carboxymuconolactone decarboxylase-like" evidence="1">
    <location>
        <begin position="8"/>
        <end position="73"/>
    </location>
</feature>
<feature type="domain" description="Carboxymuconolactone decarboxylase-like" evidence="1">
    <location>
        <begin position="127"/>
        <end position="195"/>
    </location>
</feature>
<dbReference type="EMBL" id="CP033459">
    <property type="protein sequence ID" value="QFQ12966.1"/>
    <property type="molecule type" value="Genomic_DNA"/>
</dbReference>
<dbReference type="InterPro" id="IPR052512">
    <property type="entry name" value="4CMD/NDH-1_regulator"/>
</dbReference>
<dbReference type="AlphaFoldDB" id="A0A5P8E7N9"/>
<gene>
    <name evidence="2" type="ORF">C7Y71_008010</name>
</gene>
<reference evidence="2 3" key="1">
    <citation type="submission" date="2018-11" db="EMBL/GenBank/DDBJ databases">
        <authorList>
            <person name="Na S.W."/>
            <person name="Baik M."/>
        </authorList>
    </citation>
    <scope>NUCLEOTIDE SEQUENCE [LARGE SCALE GENOMIC DNA]</scope>
    <source>
        <strain evidence="2 3">E39</strain>
    </source>
</reference>
<sequence length="199" mass="22122">MTMSKPTQELPERMLLLCACAAYEARGDLEKLETAIPRALEAGVTVNELKDAFAQLYAYTGFPRSLNALGVLERVLTEKKTQGTAYKEGKPFTRPAEWDDAALALESGTEMQTRDEGGTPWNYTFCPQADYYMKSHLFGDIYASDQLTAAERELVTVAALSAMEGVKPQFEGHKECAVFMGNTKEQVDTLCKWLEENAL</sequence>